<dbReference type="SUPFAM" id="SSF51735">
    <property type="entry name" value="NAD(P)-binding Rossmann-fold domains"/>
    <property type="match status" value="1"/>
</dbReference>
<feature type="domain" description="D-isomer specific 2-hydroxyacid dehydrogenase NAD-binding" evidence="2">
    <location>
        <begin position="176"/>
        <end position="311"/>
    </location>
</feature>
<dbReference type="InterPro" id="IPR006140">
    <property type="entry name" value="D-isomer_DH_NAD-bd"/>
</dbReference>
<sequence length="478" mass="50147">MYDTDARRTYRILICDLVGLRPGPDGRPDCSEVRRHVEQACCTFHDGDGIVAADIGGGGIHFVYRPDLNTAEDLVAEAGDGLYDAVIAAATVVPADTVFPEGGVRIGAGTGNMHSRSWGGGSGAGGAAPLMNTPGINSRATAQMVMKAILRFLPDLPFDLLHECSVSGRFDTGRDLKDFPTGKLEGRRIAVLGYGNIGREVARLADAFRMRPVIYARERHRRWIEAEGFRYAATPVEASAGADIVSVHLGLGAADATTGRFANAGLVGDAIFDAVSPGATLVNFDRGELVDAAALDTAMGDGRIRFAAIDADIFRDAATGAVSGPLAPYLPLVERHAGRLLVLPHAVADTDHPSRVAGAKQAVDQILEAIRFRRVGNLKGDLPDGYTAVPGRAIHGIGGVSAGTLAGVAEDADVVKQFADMAGRLHDFWTRLAAAADAEERQALCAAMGDGVMLDVNRQAALIGALGLHGPFTGKPRD</sequence>
<evidence type="ECO:0000259" key="2">
    <source>
        <dbReference type="Pfam" id="PF02826"/>
    </source>
</evidence>
<dbReference type="OrthoDB" id="9805416at2"/>
<evidence type="ECO:0000313" key="4">
    <source>
        <dbReference type="Proteomes" id="UP000048949"/>
    </source>
</evidence>
<dbReference type="Pfam" id="PF02826">
    <property type="entry name" value="2-Hacid_dh_C"/>
    <property type="match status" value="1"/>
</dbReference>
<dbReference type="PANTHER" id="PTHR10996">
    <property type="entry name" value="2-HYDROXYACID DEHYDROGENASE-RELATED"/>
    <property type="match status" value="1"/>
</dbReference>
<accession>A0A0U1NPS1</accession>
<evidence type="ECO:0000256" key="1">
    <source>
        <dbReference type="ARBA" id="ARBA00023002"/>
    </source>
</evidence>
<gene>
    <name evidence="3" type="ORF">NIG5292_02763</name>
</gene>
<organism evidence="3 4">
    <name type="scientific">Nereida ignava</name>
    <dbReference type="NCBI Taxonomy" id="282199"/>
    <lineage>
        <taxon>Bacteria</taxon>
        <taxon>Pseudomonadati</taxon>
        <taxon>Pseudomonadota</taxon>
        <taxon>Alphaproteobacteria</taxon>
        <taxon>Rhodobacterales</taxon>
        <taxon>Roseobacteraceae</taxon>
        <taxon>Nereida</taxon>
    </lineage>
</organism>
<evidence type="ECO:0000313" key="3">
    <source>
        <dbReference type="EMBL" id="CRK76698.1"/>
    </source>
</evidence>
<dbReference type="Proteomes" id="UP000048949">
    <property type="component" value="Unassembled WGS sequence"/>
</dbReference>
<dbReference type="AlphaFoldDB" id="A0A0U1NPS1"/>
<dbReference type="InterPro" id="IPR036291">
    <property type="entry name" value="NAD(P)-bd_dom_sf"/>
</dbReference>
<dbReference type="Gene3D" id="3.40.50.720">
    <property type="entry name" value="NAD(P)-binding Rossmann-like Domain"/>
    <property type="match status" value="2"/>
</dbReference>
<dbReference type="InterPro" id="IPR050223">
    <property type="entry name" value="D-isomer_2-hydroxyacid_DH"/>
</dbReference>
<dbReference type="STRING" id="282199.GCA_001049735_02762"/>
<dbReference type="EMBL" id="CVQV01000030">
    <property type="protein sequence ID" value="CRK76698.1"/>
    <property type="molecule type" value="Genomic_DNA"/>
</dbReference>
<dbReference type="GO" id="GO:0016491">
    <property type="term" value="F:oxidoreductase activity"/>
    <property type="evidence" value="ECO:0007669"/>
    <property type="project" value="UniProtKB-KW"/>
</dbReference>
<reference evidence="3 4" key="1">
    <citation type="submission" date="2015-04" db="EMBL/GenBank/DDBJ databases">
        <authorList>
            <person name="Syromyatnikov M.Y."/>
            <person name="Popov V.N."/>
        </authorList>
    </citation>
    <scope>NUCLEOTIDE SEQUENCE [LARGE SCALE GENOMIC DNA]</scope>
    <source>
        <strain evidence="3 4">CECT 5292</strain>
    </source>
</reference>
<dbReference type="RefSeq" id="WP_048600084.1">
    <property type="nucleotide sequence ID" value="NZ_CVPC01000030.1"/>
</dbReference>
<keyword evidence="4" id="KW-1185">Reference proteome</keyword>
<dbReference type="EC" id="1.-.-.-" evidence="3"/>
<dbReference type="GO" id="GO:0051287">
    <property type="term" value="F:NAD binding"/>
    <property type="evidence" value="ECO:0007669"/>
    <property type="project" value="InterPro"/>
</dbReference>
<protein>
    <submittedName>
        <fullName evidence="3">Putative 2-hydroxyacid dehydrogenase</fullName>
        <ecNumber evidence="3">1.-.-.-</ecNumber>
    </submittedName>
</protein>
<name>A0A0U1NPS1_9RHOB</name>
<keyword evidence="1 3" id="KW-0560">Oxidoreductase</keyword>
<proteinExistence type="predicted"/>